<dbReference type="CDD" id="cd24142">
    <property type="entry name" value="ACL4-like"/>
    <property type="match status" value="1"/>
</dbReference>
<protein>
    <submittedName>
        <fullName evidence="2">Uncharacterized protein</fullName>
    </submittedName>
</protein>
<name>A0A2S4PK32_9PEZI</name>
<feature type="region of interest" description="Disordered" evidence="1">
    <location>
        <begin position="370"/>
        <end position="399"/>
    </location>
</feature>
<evidence type="ECO:0000313" key="3">
    <source>
        <dbReference type="Proteomes" id="UP000237438"/>
    </source>
</evidence>
<feature type="compositionally biased region" description="Acidic residues" evidence="1">
    <location>
        <begin position="372"/>
        <end position="399"/>
    </location>
</feature>
<evidence type="ECO:0000313" key="2">
    <source>
        <dbReference type="EMBL" id="POS82400.1"/>
    </source>
</evidence>
<dbReference type="AlphaFoldDB" id="A0A2S4PK32"/>
<proteinExistence type="predicted"/>
<dbReference type="Pfam" id="PF13181">
    <property type="entry name" value="TPR_8"/>
    <property type="match status" value="1"/>
</dbReference>
<organism evidence="2 3">
    <name type="scientific">Erysiphe pulchra</name>
    <dbReference type="NCBI Taxonomy" id="225359"/>
    <lineage>
        <taxon>Eukaryota</taxon>
        <taxon>Fungi</taxon>
        <taxon>Dikarya</taxon>
        <taxon>Ascomycota</taxon>
        <taxon>Pezizomycotina</taxon>
        <taxon>Leotiomycetes</taxon>
        <taxon>Erysiphales</taxon>
        <taxon>Erysiphaceae</taxon>
        <taxon>Erysiphe</taxon>
    </lineage>
</organism>
<keyword evidence="3" id="KW-1185">Reference proteome</keyword>
<dbReference type="EMBL" id="PEDP01002938">
    <property type="protein sequence ID" value="POS82400.1"/>
    <property type="molecule type" value="Genomic_DNA"/>
</dbReference>
<gene>
    <name evidence="2" type="ORF">EPUL_006768</name>
</gene>
<dbReference type="OrthoDB" id="1914839at2759"/>
<dbReference type="SUPFAM" id="SSF48452">
    <property type="entry name" value="TPR-like"/>
    <property type="match status" value="1"/>
</dbReference>
<dbReference type="Gene3D" id="1.25.40.10">
    <property type="entry name" value="Tetratricopeptide repeat domain"/>
    <property type="match status" value="2"/>
</dbReference>
<comment type="caution">
    <text evidence="2">The sequence shown here is derived from an EMBL/GenBank/DDBJ whole genome shotgun (WGS) entry which is preliminary data.</text>
</comment>
<dbReference type="InterPro" id="IPR019734">
    <property type="entry name" value="TPR_rpt"/>
</dbReference>
<reference evidence="2 3" key="1">
    <citation type="submission" date="2017-10" db="EMBL/GenBank/DDBJ databases">
        <title>Development of genomic resources for the powdery mildew, Erysiphe pulchra.</title>
        <authorList>
            <person name="Wadl P.A."/>
            <person name="Mack B.M."/>
            <person name="Moore G."/>
            <person name="Beltz S.B."/>
        </authorList>
    </citation>
    <scope>NUCLEOTIDE SEQUENCE [LARGE SCALE GENOMIC DNA]</scope>
    <source>
        <strain evidence="2">Cflorida</strain>
    </source>
</reference>
<accession>A0A2S4PK32</accession>
<dbReference type="SMART" id="SM00028">
    <property type="entry name" value="TPR"/>
    <property type="match status" value="2"/>
</dbReference>
<evidence type="ECO:0000256" key="1">
    <source>
        <dbReference type="SAM" id="MobiDB-lite"/>
    </source>
</evidence>
<sequence length="399" mass="44843">MGKIKPNGKKERIKEKKRNLSAGCNLHKSSKLYVTPEVLLAQAAESLQLGDAEVALPLAKRALEAFDDGSINSLPALNLCGEIHIELGDIDSARNCFRKAILIDDKGAISEENGGGSEKFLWLAQISEEGGHDSVHWYEKGALILRKQIQTLIDNVPKTKGEQEQNTELVEKKRKLAGALCSIVEVYMTDLSWEENAEQKCEALVTEATLVSPECAEPWQTLANVRLSQNRVDDARAALKRSLDLWKDLPSQDPNVPEYPTRVSLARLLMEAGMDSDSIEVLENLVAEDDSSVEVWYLGGWCFFIVGEKQRNNDEVSSENNEKIGWRKTWIISRQWLKQALVLFQQQLYEDERLGEHARELMVILNSQLGDDATDEKEDDADEWSDLEGSEEDEVMEDA</sequence>
<dbReference type="Proteomes" id="UP000237438">
    <property type="component" value="Unassembled WGS sequence"/>
</dbReference>
<dbReference type="InterPro" id="IPR011990">
    <property type="entry name" value="TPR-like_helical_dom_sf"/>
</dbReference>
<dbReference type="STRING" id="225359.A0A2S4PK32"/>